<evidence type="ECO:0000313" key="2">
    <source>
        <dbReference type="EMBL" id="MBA0086207.1"/>
    </source>
</evidence>
<evidence type="ECO:0000313" key="3">
    <source>
        <dbReference type="Proteomes" id="UP000567293"/>
    </source>
</evidence>
<feature type="region of interest" description="Disordered" evidence="1">
    <location>
        <begin position="33"/>
        <end position="57"/>
    </location>
</feature>
<name>A0A7V8SXZ9_9BACT</name>
<reference evidence="2" key="1">
    <citation type="submission" date="2020-06" db="EMBL/GenBank/DDBJ databases">
        <title>Legume-microbial interactions unlock mineral nutrients during tropical forest succession.</title>
        <authorList>
            <person name="Epihov D.Z."/>
        </authorList>
    </citation>
    <scope>NUCLEOTIDE SEQUENCE [LARGE SCALE GENOMIC DNA]</scope>
    <source>
        <strain evidence="2">Pan2503</strain>
    </source>
</reference>
<proteinExistence type="predicted"/>
<dbReference type="EMBL" id="JACDQQ010001399">
    <property type="protein sequence ID" value="MBA0086207.1"/>
    <property type="molecule type" value="Genomic_DNA"/>
</dbReference>
<feature type="compositionally biased region" description="Basic residues" evidence="1">
    <location>
        <begin position="40"/>
        <end position="57"/>
    </location>
</feature>
<protein>
    <submittedName>
        <fullName evidence="2">Uncharacterized protein</fullName>
    </submittedName>
</protein>
<gene>
    <name evidence="2" type="ORF">HRJ53_14565</name>
</gene>
<dbReference type="AlphaFoldDB" id="A0A7V8SXZ9"/>
<keyword evidence="3" id="KW-1185">Reference proteome</keyword>
<organism evidence="2 3">
    <name type="scientific">Candidatus Acidiferrum panamense</name>
    <dbReference type="NCBI Taxonomy" id="2741543"/>
    <lineage>
        <taxon>Bacteria</taxon>
        <taxon>Pseudomonadati</taxon>
        <taxon>Acidobacteriota</taxon>
        <taxon>Terriglobia</taxon>
        <taxon>Candidatus Acidiferrales</taxon>
        <taxon>Candidatus Acidiferrum</taxon>
    </lineage>
</organism>
<dbReference type="Proteomes" id="UP000567293">
    <property type="component" value="Unassembled WGS sequence"/>
</dbReference>
<accession>A0A7V8SXZ9</accession>
<sequence>MNQSDIKKFSSWLGKRSYKARLERLGLERLQEIARENGKKGGRPKGSGKKQAKKGGK</sequence>
<evidence type="ECO:0000256" key="1">
    <source>
        <dbReference type="SAM" id="MobiDB-lite"/>
    </source>
</evidence>
<comment type="caution">
    <text evidence="2">The sequence shown here is derived from an EMBL/GenBank/DDBJ whole genome shotgun (WGS) entry which is preliminary data.</text>
</comment>